<gene>
    <name evidence="1" type="ORF">Mlute_00122</name>
</gene>
<evidence type="ECO:0000313" key="1">
    <source>
        <dbReference type="EMBL" id="RIH90003.1"/>
    </source>
</evidence>
<sequence length="250" mass="26879">MGPRGHTALRPLVVLYRGKSQWYPPLLTVVLQLELPLFVYAHEPRGPLEAALEGLLPLGLGGAVLEDPALQARAAAHLAHLEPEAAQARRVDLVVPEPTGSRGFYQGPIALARLIGRYALGDKALWVGPLSPELALGLRGLSAVSVVGPSFPEGEAFLQQLPSPQRGVVAVSEPQAQAVARQADLLIYAGGPLPLGLIQPYHRVLALRPLSPEALLRVGECFPPELWQRFWLSALLEPLGYTLPPEAFVL</sequence>
<proteinExistence type="predicted"/>
<name>A0A399F1Q7_9DEIN</name>
<dbReference type="OrthoDB" id="31746at2"/>
<dbReference type="RefSeq" id="WP_119358843.1">
    <property type="nucleotide sequence ID" value="NZ_QWKZ01000002.1"/>
</dbReference>
<dbReference type="EMBL" id="QWKZ01000002">
    <property type="protein sequence ID" value="RIH90003.1"/>
    <property type="molecule type" value="Genomic_DNA"/>
</dbReference>
<comment type="caution">
    <text evidence="1">The sequence shown here is derived from an EMBL/GenBank/DDBJ whole genome shotgun (WGS) entry which is preliminary data.</text>
</comment>
<keyword evidence="2" id="KW-1185">Reference proteome</keyword>
<accession>A0A399F1Q7</accession>
<evidence type="ECO:0000313" key="2">
    <source>
        <dbReference type="Proteomes" id="UP000265800"/>
    </source>
</evidence>
<organism evidence="1 2">
    <name type="scientific">Meiothermus luteus</name>
    <dbReference type="NCBI Taxonomy" id="2026184"/>
    <lineage>
        <taxon>Bacteria</taxon>
        <taxon>Thermotogati</taxon>
        <taxon>Deinococcota</taxon>
        <taxon>Deinococci</taxon>
        <taxon>Thermales</taxon>
        <taxon>Thermaceae</taxon>
        <taxon>Meiothermus</taxon>
    </lineage>
</organism>
<evidence type="ECO:0008006" key="3">
    <source>
        <dbReference type="Google" id="ProtNLM"/>
    </source>
</evidence>
<protein>
    <recommendedName>
        <fullName evidence="3">ABC transporter substrate-binding protein</fullName>
    </recommendedName>
</protein>
<dbReference type="Proteomes" id="UP000265800">
    <property type="component" value="Unassembled WGS sequence"/>
</dbReference>
<dbReference type="AlphaFoldDB" id="A0A399F1Q7"/>
<reference evidence="1 2" key="1">
    <citation type="submission" date="2018-08" db="EMBL/GenBank/DDBJ databases">
        <title>Meiothermus luteus KCTC 52599 genome sequencing project.</title>
        <authorList>
            <person name="Da Costa M.S."/>
            <person name="Albuquerque L."/>
            <person name="Raposo P."/>
            <person name="Froufe H.J.C."/>
            <person name="Barroso C.S."/>
            <person name="Egas C."/>
        </authorList>
    </citation>
    <scope>NUCLEOTIDE SEQUENCE [LARGE SCALE GENOMIC DNA]</scope>
    <source>
        <strain evidence="1 2">KCTC 52599</strain>
    </source>
</reference>